<reference evidence="2 3" key="1">
    <citation type="submission" date="2019-03" db="EMBL/GenBank/DDBJ databases">
        <title>Single cell metagenomics reveals metabolic interactions within the superorganism composed of flagellate Streblomastix strix and complex community of Bacteroidetes bacteria on its surface.</title>
        <authorList>
            <person name="Treitli S.C."/>
            <person name="Kolisko M."/>
            <person name="Husnik F."/>
            <person name="Keeling P."/>
            <person name="Hampl V."/>
        </authorList>
    </citation>
    <scope>NUCLEOTIDE SEQUENCE [LARGE SCALE GENOMIC DNA]</scope>
    <source>
        <strain evidence="2">ST1C</strain>
    </source>
</reference>
<dbReference type="EMBL" id="SNRW01027393">
    <property type="protein sequence ID" value="KAA6360123.1"/>
    <property type="molecule type" value="Genomic_DNA"/>
</dbReference>
<organism evidence="2 3">
    <name type="scientific">Streblomastix strix</name>
    <dbReference type="NCBI Taxonomy" id="222440"/>
    <lineage>
        <taxon>Eukaryota</taxon>
        <taxon>Metamonada</taxon>
        <taxon>Preaxostyla</taxon>
        <taxon>Oxymonadida</taxon>
        <taxon>Streblomastigidae</taxon>
        <taxon>Streblomastix</taxon>
    </lineage>
</organism>
<protein>
    <submittedName>
        <fullName evidence="2">Uncharacterized protein</fullName>
    </submittedName>
</protein>
<name>A0A5J4TQC9_9EUKA</name>
<evidence type="ECO:0000313" key="2">
    <source>
        <dbReference type="EMBL" id="KAA6360123.1"/>
    </source>
</evidence>
<proteinExistence type="predicted"/>
<comment type="caution">
    <text evidence="2">The sequence shown here is derived from an EMBL/GenBank/DDBJ whole genome shotgun (WGS) entry which is preliminary data.</text>
</comment>
<gene>
    <name evidence="2" type="ORF">EZS28_044350</name>
</gene>
<evidence type="ECO:0000256" key="1">
    <source>
        <dbReference type="SAM" id="MobiDB-lite"/>
    </source>
</evidence>
<sequence length="116" mass="13990">MWENTLSHSASEAIVLINDNSERVSYAIYFQSIKKIISYISEAEGIEDDDQDDEDEDWWIEDEDDDDEDEDWWIEDENDDDEDEDWWIEDDYDKKEEEEEDQWIEDSDAIVEGYAD</sequence>
<feature type="region of interest" description="Disordered" evidence="1">
    <location>
        <begin position="44"/>
        <end position="116"/>
    </location>
</feature>
<evidence type="ECO:0000313" key="3">
    <source>
        <dbReference type="Proteomes" id="UP000324800"/>
    </source>
</evidence>
<accession>A0A5J4TQC9</accession>
<dbReference type="AlphaFoldDB" id="A0A5J4TQC9"/>
<dbReference type="Proteomes" id="UP000324800">
    <property type="component" value="Unassembled WGS sequence"/>
</dbReference>